<dbReference type="Pfam" id="PF18312">
    <property type="entry name" value="ScsC_N"/>
    <property type="match status" value="1"/>
</dbReference>
<sequence length="254" mass="28038">MKKLILPFALAVVSQGASAANTTTFTPEQEAKIGEIAAQYLVDHPEFLIQASQKLQQKQLEEQANAQKSAVLSNKEKLLNDASTPFTGPKTAKVNVIEFFDYQCVYCYRISSTIESLQKQYPEVRFIFKETPIFGSRWEPSKYAAQMGLEVFAQKGSKAYEQYHNGIYATGLNEGKLTKTAVDTQAKKAGVALEQFKPTENYQKNLQLFSQLGFKGTPALVVLPTEGATTENTYVINGADVATLNNAIKTLTSK</sequence>
<dbReference type="RefSeq" id="WP_394608245.1">
    <property type="nucleotide sequence ID" value="NZ_JBIHSJ010000004.1"/>
</dbReference>
<dbReference type="InterPro" id="IPR036249">
    <property type="entry name" value="Thioredoxin-like_sf"/>
</dbReference>
<feature type="chain" id="PRO_5045420261" evidence="1">
    <location>
        <begin position="20"/>
        <end position="254"/>
    </location>
</feature>
<organism evidence="3 4">
    <name type="scientific">Vibrio rumoiensis</name>
    <dbReference type="NCBI Taxonomy" id="76258"/>
    <lineage>
        <taxon>Bacteria</taxon>
        <taxon>Pseudomonadati</taxon>
        <taxon>Pseudomonadota</taxon>
        <taxon>Gammaproteobacteria</taxon>
        <taxon>Vibrionales</taxon>
        <taxon>Vibrionaceae</taxon>
        <taxon>Vibrio</taxon>
    </lineage>
</organism>
<feature type="signal peptide" evidence="1">
    <location>
        <begin position="1"/>
        <end position="19"/>
    </location>
</feature>
<feature type="domain" description="Thioredoxin" evidence="2">
    <location>
        <begin position="49"/>
        <end position="187"/>
    </location>
</feature>
<dbReference type="PROSITE" id="PS51352">
    <property type="entry name" value="THIOREDOXIN_2"/>
    <property type="match status" value="1"/>
</dbReference>
<dbReference type="Gene3D" id="3.40.30.10">
    <property type="entry name" value="Glutaredoxin"/>
    <property type="match status" value="1"/>
</dbReference>
<accession>A0ABW7IZA0</accession>
<evidence type="ECO:0000256" key="1">
    <source>
        <dbReference type="SAM" id="SignalP"/>
    </source>
</evidence>
<keyword evidence="4" id="KW-1185">Reference proteome</keyword>
<evidence type="ECO:0000313" key="3">
    <source>
        <dbReference type="EMBL" id="MFH0266493.1"/>
    </source>
</evidence>
<protein>
    <submittedName>
        <fullName evidence="3">DsbA family protein</fullName>
    </submittedName>
</protein>
<dbReference type="InterPro" id="IPR041205">
    <property type="entry name" value="ScsC_N"/>
</dbReference>
<dbReference type="Pfam" id="PF01323">
    <property type="entry name" value="DSBA"/>
    <property type="match status" value="1"/>
</dbReference>
<dbReference type="InterPro" id="IPR001853">
    <property type="entry name" value="DSBA-like_thioredoxin_dom"/>
</dbReference>
<gene>
    <name evidence="3" type="ORF">ACGRQ9_13680</name>
</gene>
<dbReference type="Proteomes" id="UP001607151">
    <property type="component" value="Unassembled WGS sequence"/>
</dbReference>
<keyword evidence="1" id="KW-0732">Signal</keyword>
<dbReference type="EMBL" id="JBIHSN010000003">
    <property type="protein sequence ID" value="MFH0266493.1"/>
    <property type="molecule type" value="Genomic_DNA"/>
</dbReference>
<reference evidence="3 4" key="1">
    <citation type="submission" date="2024-10" db="EMBL/GenBank/DDBJ databases">
        <authorList>
            <person name="Yibar A."/>
            <person name="Saticioglu I.B."/>
            <person name="Duman M."/>
            <person name="Ajmi N."/>
            <person name="Gurler F."/>
            <person name="Ay H."/>
            <person name="Onuk E."/>
            <person name="Guler S."/>
            <person name="Romalde J.L."/>
        </authorList>
    </citation>
    <scope>NUCLEOTIDE SEQUENCE [LARGE SCALE GENOMIC DNA]</scope>
    <source>
        <strain evidence="3 4">14-MA-B</strain>
    </source>
</reference>
<evidence type="ECO:0000259" key="2">
    <source>
        <dbReference type="PROSITE" id="PS51352"/>
    </source>
</evidence>
<name>A0ABW7IZA0_9VIBR</name>
<proteinExistence type="predicted"/>
<evidence type="ECO:0000313" key="4">
    <source>
        <dbReference type="Proteomes" id="UP001607151"/>
    </source>
</evidence>
<comment type="caution">
    <text evidence="3">The sequence shown here is derived from an EMBL/GenBank/DDBJ whole genome shotgun (WGS) entry which is preliminary data.</text>
</comment>
<dbReference type="InterPro" id="IPR013766">
    <property type="entry name" value="Thioredoxin_domain"/>
</dbReference>
<dbReference type="SUPFAM" id="SSF52833">
    <property type="entry name" value="Thioredoxin-like"/>
    <property type="match status" value="1"/>
</dbReference>